<dbReference type="GO" id="GO:0007399">
    <property type="term" value="P:nervous system development"/>
    <property type="evidence" value="ECO:0007669"/>
    <property type="project" value="UniProtKB-ARBA"/>
</dbReference>
<dbReference type="PANTHER" id="PTHR11767">
    <property type="entry name" value="INWARD RECTIFIER POTASSIUM CHANNEL"/>
    <property type="match status" value="1"/>
</dbReference>
<dbReference type="Proteomes" id="UP001529510">
    <property type="component" value="Unassembled WGS sequence"/>
</dbReference>
<evidence type="ECO:0000256" key="5">
    <source>
        <dbReference type="ARBA" id="ARBA00022882"/>
    </source>
</evidence>
<evidence type="ECO:0000259" key="14">
    <source>
        <dbReference type="Pfam" id="PF17655"/>
    </source>
</evidence>
<evidence type="ECO:0000256" key="2">
    <source>
        <dbReference type="ARBA" id="ARBA00022448"/>
    </source>
</evidence>
<keyword evidence="8 12" id="KW-0406">Ion transport</keyword>
<evidence type="ECO:0000256" key="7">
    <source>
        <dbReference type="ARBA" id="ARBA00022989"/>
    </source>
</evidence>
<keyword evidence="4 12" id="KW-0812">Transmembrane</keyword>
<feature type="compositionally biased region" description="Pro residues" evidence="13">
    <location>
        <begin position="177"/>
        <end position="187"/>
    </location>
</feature>
<dbReference type="Pfam" id="PF17655">
    <property type="entry name" value="IRK_C"/>
    <property type="match status" value="1"/>
</dbReference>
<name>A0ABD0Q0G0_CIRMR</name>
<dbReference type="GO" id="GO:0034220">
    <property type="term" value="P:monoatomic ion transmembrane transport"/>
    <property type="evidence" value="ECO:0007669"/>
    <property type="project" value="UniProtKB-KW"/>
</dbReference>
<dbReference type="AlphaFoldDB" id="A0ABD0Q0G0"/>
<gene>
    <name evidence="15" type="ORF">M9458_025217</name>
</gene>
<comment type="subcellular location">
    <subcellularLocation>
        <location evidence="1 12">Membrane</location>
        <topology evidence="1 12">Multi-pass membrane protein</topology>
    </subcellularLocation>
</comment>
<feature type="compositionally biased region" description="Low complexity" evidence="13">
    <location>
        <begin position="59"/>
        <end position="71"/>
    </location>
</feature>
<keyword evidence="3 12" id="KW-0633">Potassium transport</keyword>
<evidence type="ECO:0000256" key="8">
    <source>
        <dbReference type="ARBA" id="ARBA00023065"/>
    </source>
</evidence>
<feature type="region of interest" description="Disordered" evidence="13">
    <location>
        <begin position="159"/>
        <end position="211"/>
    </location>
</feature>
<evidence type="ECO:0000256" key="12">
    <source>
        <dbReference type="RuleBase" id="RU003822"/>
    </source>
</evidence>
<sequence length="211" mass="23309">MTCQARTSYTEDEVLWGHRFLPVMSLEEGFFRVDYSQFHNTFEVPTPPYSVKEQDEKSSLPSPGPVLSPTLLDGRSRRERIFSLDGVPHTEEPGSKLPSKLQRMSSKNGKEVLKTGSTQPTEKASSTGDLPLRVQRFGSLVGQGETENQLQLKPLKLGSEAHTQSAGELEHHRLVPIPAPVPGPSLNPLPASSGRPEDNLPPKLRRMNADH</sequence>
<keyword evidence="2 12" id="KW-0813">Transport</keyword>
<accession>A0ABD0Q0G0</accession>
<protein>
    <recommendedName>
        <fullName evidence="14">Inward rectifier potassium channel C-terminal domain-containing protein</fullName>
    </recommendedName>
</protein>
<evidence type="ECO:0000256" key="4">
    <source>
        <dbReference type="ARBA" id="ARBA00022692"/>
    </source>
</evidence>
<dbReference type="InterPro" id="IPR013518">
    <property type="entry name" value="K_chnl_inward-rec_Kir_cyto"/>
</dbReference>
<dbReference type="GO" id="GO:0006813">
    <property type="term" value="P:potassium ion transport"/>
    <property type="evidence" value="ECO:0007669"/>
    <property type="project" value="UniProtKB-KW"/>
</dbReference>
<proteinExistence type="inferred from homology"/>
<evidence type="ECO:0000256" key="13">
    <source>
        <dbReference type="SAM" id="MobiDB-lite"/>
    </source>
</evidence>
<keyword evidence="6 12" id="KW-0630">Potassium</keyword>
<comment type="similarity">
    <text evidence="12">Belongs to the inward rectifier-type potassium channel (TC 1.A.2.1) family.</text>
</comment>
<feature type="compositionally biased region" description="Polar residues" evidence="13">
    <location>
        <begin position="115"/>
        <end position="128"/>
    </location>
</feature>
<keyword evidence="5 12" id="KW-0851">Voltage-gated channel</keyword>
<evidence type="ECO:0000256" key="3">
    <source>
        <dbReference type="ARBA" id="ARBA00022538"/>
    </source>
</evidence>
<feature type="region of interest" description="Disordered" evidence="13">
    <location>
        <begin position="46"/>
        <end position="71"/>
    </location>
</feature>
<dbReference type="SUPFAM" id="SSF81296">
    <property type="entry name" value="E set domains"/>
    <property type="match status" value="1"/>
</dbReference>
<dbReference type="Gene3D" id="2.60.40.1400">
    <property type="entry name" value="G protein-activated inward rectifier potassium channel 1"/>
    <property type="match status" value="1"/>
</dbReference>
<organism evidence="15 16">
    <name type="scientific">Cirrhinus mrigala</name>
    <name type="common">Mrigala</name>
    <dbReference type="NCBI Taxonomy" id="683832"/>
    <lineage>
        <taxon>Eukaryota</taxon>
        <taxon>Metazoa</taxon>
        <taxon>Chordata</taxon>
        <taxon>Craniata</taxon>
        <taxon>Vertebrata</taxon>
        <taxon>Euteleostomi</taxon>
        <taxon>Actinopterygii</taxon>
        <taxon>Neopterygii</taxon>
        <taxon>Teleostei</taxon>
        <taxon>Ostariophysi</taxon>
        <taxon>Cypriniformes</taxon>
        <taxon>Cyprinidae</taxon>
        <taxon>Labeoninae</taxon>
        <taxon>Labeonini</taxon>
        <taxon>Cirrhinus</taxon>
    </lineage>
</organism>
<evidence type="ECO:0000256" key="6">
    <source>
        <dbReference type="ARBA" id="ARBA00022958"/>
    </source>
</evidence>
<keyword evidence="16" id="KW-1185">Reference proteome</keyword>
<evidence type="ECO:0000256" key="1">
    <source>
        <dbReference type="ARBA" id="ARBA00004141"/>
    </source>
</evidence>
<feature type="domain" description="Inward rectifier potassium channel C-terminal" evidence="14">
    <location>
        <begin position="1"/>
        <end position="58"/>
    </location>
</feature>
<comment type="catalytic activity">
    <reaction evidence="11">
        <text>K(+)(in) = K(+)(out)</text>
        <dbReference type="Rhea" id="RHEA:29463"/>
        <dbReference type="ChEBI" id="CHEBI:29103"/>
    </reaction>
</comment>
<dbReference type="PANTHER" id="PTHR11767:SF99">
    <property type="entry name" value="G PROTEIN-ACTIVATED INWARD RECTIFIER POTASSIUM CHANNEL 1"/>
    <property type="match status" value="1"/>
</dbReference>
<feature type="compositionally biased region" description="Basic and acidic residues" evidence="13">
    <location>
        <begin position="85"/>
        <end position="94"/>
    </location>
</feature>
<feature type="region of interest" description="Disordered" evidence="13">
    <location>
        <begin position="85"/>
        <end position="131"/>
    </location>
</feature>
<evidence type="ECO:0000256" key="11">
    <source>
        <dbReference type="ARBA" id="ARBA00034430"/>
    </source>
</evidence>
<evidence type="ECO:0000256" key="10">
    <source>
        <dbReference type="ARBA" id="ARBA00023303"/>
    </source>
</evidence>
<evidence type="ECO:0000313" key="15">
    <source>
        <dbReference type="EMBL" id="KAL0179775.1"/>
    </source>
</evidence>
<dbReference type="EMBL" id="JAMKFB020000012">
    <property type="protein sequence ID" value="KAL0179775.1"/>
    <property type="molecule type" value="Genomic_DNA"/>
</dbReference>
<dbReference type="InterPro" id="IPR014756">
    <property type="entry name" value="Ig_E-set"/>
</dbReference>
<keyword evidence="7" id="KW-1133">Transmembrane helix</keyword>
<evidence type="ECO:0000256" key="9">
    <source>
        <dbReference type="ARBA" id="ARBA00023136"/>
    </source>
</evidence>
<keyword evidence="9" id="KW-0472">Membrane</keyword>
<dbReference type="InterPro" id="IPR016449">
    <property type="entry name" value="K_chnl_inward-rec_Kir"/>
</dbReference>
<keyword evidence="10 12" id="KW-0407">Ion channel</keyword>
<dbReference type="PRINTS" id="PR01320">
    <property type="entry name" value="KIRCHANNEL"/>
</dbReference>
<dbReference type="GO" id="GO:0034702">
    <property type="term" value="C:monoatomic ion channel complex"/>
    <property type="evidence" value="ECO:0007669"/>
    <property type="project" value="UniProtKB-KW"/>
</dbReference>
<reference evidence="15 16" key="1">
    <citation type="submission" date="2024-05" db="EMBL/GenBank/DDBJ databases">
        <title>Genome sequencing and assembly of Indian major carp, Cirrhinus mrigala (Hamilton, 1822).</title>
        <authorList>
            <person name="Mohindra V."/>
            <person name="Chowdhury L.M."/>
            <person name="Lal K."/>
            <person name="Jena J.K."/>
        </authorList>
    </citation>
    <scope>NUCLEOTIDE SEQUENCE [LARGE SCALE GENOMIC DNA]</scope>
    <source>
        <strain evidence="15">CM1030</strain>
        <tissue evidence="15">Blood</tissue>
    </source>
</reference>
<comment type="caution">
    <text evidence="15">The sequence shown here is derived from an EMBL/GenBank/DDBJ whole genome shotgun (WGS) entry which is preliminary data.</text>
</comment>
<evidence type="ECO:0000313" key="16">
    <source>
        <dbReference type="Proteomes" id="UP001529510"/>
    </source>
</evidence>
<dbReference type="InterPro" id="IPR041647">
    <property type="entry name" value="IRK_C"/>
</dbReference>